<gene>
    <name evidence="2" type="ORF">L613_000300000020</name>
</gene>
<feature type="region of interest" description="Disordered" evidence="1">
    <location>
        <begin position="1"/>
        <end position="22"/>
    </location>
</feature>
<dbReference type="EMBL" id="VLJS01000058">
    <property type="protein sequence ID" value="TWH10113.1"/>
    <property type="molecule type" value="Genomic_DNA"/>
</dbReference>
<evidence type="ECO:0000313" key="2">
    <source>
        <dbReference type="EMBL" id="TWH10113.1"/>
    </source>
</evidence>
<organism evidence="2 3">
    <name type="scientific">Pseudoxanthomonas taiwanensis J19</name>
    <dbReference type="NCBI Taxonomy" id="935569"/>
    <lineage>
        <taxon>Bacteria</taxon>
        <taxon>Pseudomonadati</taxon>
        <taxon>Pseudomonadota</taxon>
        <taxon>Gammaproteobacteria</taxon>
        <taxon>Lysobacterales</taxon>
        <taxon>Lysobacteraceae</taxon>
        <taxon>Pseudoxanthomonas</taxon>
    </lineage>
</organism>
<dbReference type="Proteomes" id="UP000321583">
    <property type="component" value="Unassembled WGS sequence"/>
</dbReference>
<keyword evidence="3" id="KW-1185">Reference proteome</keyword>
<reference evidence="2 3" key="1">
    <citation type="submission" date="2019-07" db="EMBL/GenBank/DDBJ databases">
        <title>Genome sequencing of lignin-degrading bacterial isolates.</title>
        <authorList>
            <person name="Gladden J."/>
        </authorList>
    </citation>
    <scope>NUCLEOTIDE SEQUENCE [LARGE SCALE GENOMIC DNA]</scope>
    <source>
        <strain evidence="2 3">J19</strain>
    </source>
</reference>
<evidence type="ECO:0000313" key="3">
    <source>
        <dbReference type="Proteomes" id="UP000321583"/>
    </source>
</evidence>
<evidence type="ECO:0000256" key="1">
    <source>
        <dbReference type="SAM" id="MobiDB-lite"/>
    </source>
</evidence>
<name>A0A562DKP0_9GAMM</name>
<accession>A0A562DKP0</accession>
<proteinExistence type="predicted"/>
<dbReference type="RefSeq" id="WP_019397212.1">
    <property type="nucleotide sequence ID" value="NZ_VLJS01000058.1"/>
</dbReference>
<dbReference type="OrthoDB" id="5966759at2"/>
<sequence>MSTPGYQVPGRTATEQFPDSGYWNQQYRSEPYYMEGDTYDDYAAAYETGYAFRQRDPAAEFAAAEEQLRREWETRKGKSRLDWTRARQAVLRAWERGADPHGM</sequence>
<dbReference type="AlphaFoldDB" id="A0A562DKP0"/>
<feature type="compositionally biased region" description="Polar residues" evidence="1">
    <location>
        <begin position="13"/>
        <end position="22"/>
    </location>
</feature>
<comment type="caution">
    <text evidence="2">The sequence shown here is derived from an EMBL/GenBank/DDBJ whole genome shotgun (WGS) entry which is preliminary data.</text>
</comment>
<protein>
    <submittedName>
        <fullName evidence="2">Uncharacterized protein</fullName>
    </submittedName>
</protein>